<evidence type="ECO:0000313" key="5">
    <source>
        <dbReference type="Proteomes" id="UP001152759"/>
    </source>
</evidence>
<feature type="domain" description="EDRF1 TPR repeats region" evidence="2">
    <location>
        <begin position="744"/>
        <end position="1115"/>
    </location>
</feature>
<feature type="region of interest" description="Disordered" evidence="1">
    <location>
        <begin position="449"/>
        <end position="468"/>
    </location>
</feature>
<gene>
    <name evidence="4" type="ORF">BEMITA_LOCUS3928</name>
</gene>
<name>A0A9P0F1P3_BEMTA</name>
<evidence type="ECO:0000313" key="4">
    <source>
        <dbReference type="EMBL" id="CAH0384624.1"/>
    </source>
</evidence>
<dbReference type="InterPro" id="IPR056583">
    <property type="entry name" value="EDRF1_TPR"/>
</dbReference>
<keyword evidence="5" id="KW-1185">Reference proteome</keyword>
<dbReference type="AlphaFoldDB" id="A0A9P0F1P3"/>
<feature type="compositionally biased region" description="Acidic residues" evidence="1">
    <location>
        <begin position="456"/>
        <end position="468"/>
    </location>
</feature>
<feature type="compositionally biased region" description="Acidic residues" evidence="1">
    <location>
        <begin position="587"/>
        <end position="598"/>
    </location>
</feature>
<evidence type="ECO:0000259" key="3">
    <source>
        <dbReference type="Pfam" id="PF23788"/>
    </source>
</evidence>
<dbReference type="Pfam" id="PF23723">
    <property type="entry name" value="TPR_EDRF1"/>
    <property type="match status" value="1"/>
</dbReference>
<dbReference type="PANTHER" id="PTHR15000">
    <property type="entry name" value="ERYTHROID DIFFERENTIATION-RELATED FACTOR 1"/>
    <property type="match status" value="1"/>
</dbReference>
<dbReference type="InterPro" id="IPR056582">
    <property type="entry name" value="EDRF1_N"/>
</dbReference>
<evidence type="ECO:0008006" key="6">
    <source>
        <dbReference type="Google" id="ProtNLM"/>
    </source>
</evidence>
<dbReference type="EMBL" id="OU963863">
    <property type="protein sequence ID" value="CAH0384624.1"/>
    <property type="molecule type" value="Genomic_DNA"/>
</dbReference>
<protein>
    <recommendedName>
        <fullName evidence="6">Erythroid differentiation-related factor 1</fullName>
    </recommendedName>
</protein>
<proteinExistence type="predicted"/>
<dbReference type="GO" id="GO:0045893">
    <property type="term" value="P:positive regulation of DNA-templated transcription"/>
    <property type="evidence" value="ECO:0007669"/>
    <property type="project" value="TreeGrafter"/>
</dbReference>
<organism evidence="4 5">
    <name type="scientific">Bemisia tabaci</name>
    <name type="common">Sweetpotato whitefly</name>
    <name type="synonym">Aleurodes tabaci</name>
    <dbReference type="NCBI Taxonomy" id="7038"/>
    <lineage>
        <taxon>Eukaryota</taxon>
        <taxon>Metazoa</taxon>
        <taxon>Ecdysozoa</taxon>
        <taxon>Arthropoda</taxon>
        <taxon>Hexapoda</taxon>
        <taxon>Insecta</taxon>
        <taxon>Pterygota</taxon>
        <taxon>Neoptera</taxon>
        <taxon>Paraneoptera</taxon>
        <taxon>Hemiptera</taxon>
        <taxon>Sternorrhyncha</taxon>
        <taxon>Aleyrodoidea</taxon>
        <taxon>Aleyrodidae</taxon>
        <taxon>Aleyrodinae</taxon>
        <taxon>Bemisia</taxon>
    </lineage>
</organism>
<dbReference type="Pfam" id="PF23788">
    <property type="entry name" value="EDRF1_N"/>
    <property type="match status" value="2"/>
</dbReference>
<feature type="domain" description="EDRF1 N-terminal" evidence="3">
    <location>
        <begin position="232"/>
        <end position="485"/>
    </location>
</feature>
<feature type="region of interest" description="Disordered" evidence="1">
    <location>
        <begin position="539"/>
        <end position="598"/>
    </location>
</feature>
<feature type="compositionally biased region" description="Basic residues" evidence="1">
    <location>
        <begin position="569"/>
        <end position="580"/>
    </location>
</feature>
<dbReference type="Proteomes" id="UP001152759">
    <property type="component" value="Chromosome 2"/>
</dbReference>
<feature type="compositionally biased region" description="Low complexity" evidence="1">
    <location>
        <begin position="553"/>
        <end position="568"/>
    </location>
</feature>
<feature type="domain" description="EDRF1 N-terminal" evidence="3">
    <location>
        <begin position="19"/>
        <end position="204"/>
    </location>
</feature>
<sequence>MEETVENTLPVNGEKDSSVKSTAVVKYSKVQVPATFARLQCNTDLKLPPSNWLSSSAESYGLQHVLPHPTGFSSFRMAHMFPDCMGEVDVVSDAENIKKLLKIPYSSQPVSMMIHRVENTLLIDEFDIHKHLIQQAENNWEWLKKFFFEHILSSLNSKDKHIPAKNASLQYLQQKSLVSKFLHYSLADTGTDSEASNKSNEEDAKKIHVPQVTSHYPYLPEPQEELPDPSTNHDFSRNVIWTFENIQMLLGTDMPIFGGGTHPCISLRLRDSAKPISVLTGIDYWLDNLMCNVPEVVMCYHLDGIVQKYEIVKTEDLPNMDNCQFSPELIRDVAQNILSFLKSNATKAGHTYWLFKGKGEEVVKLYDLSSLCSEDLEEKGQNPFTIPVAMLLYRVARNMKHSTRKPTCKASTIRMLLENSITLLPKEKYPQIITSAHYMLSDLFVPANTDPTAPGLEEESSEDSNDLEDEMDNLEEAFESLSNSVPIQALCSSASLTESKYHQPPPLTTNIEERCEMALVNISNGLDCLKFFTPEEKEPKQAKPFEAIPMPYSSLDSETSNSNKSSRNNPKKSKKGRKKELQKDMVASDEDESEGLEVEVDGNENTILKALLCKTHNEAVSVGQQPPVKDSLAWSVHLKTLLVEKACLVYATLAEEEYNLKRFGKALKHYKFVMYIRALAASSDQSKELISYLLGRCGDCYFQIARDWMSIEKTREDLKSSSMIDERIWNQIKKDSQIYKYKEATVPFSSETVKSLFRKSQEYLDKGIKLFEAVKDDVNLALLHSNEGRLMRLIALYHSQDQGAFSPKERHFYNKALSSYQKAMAVIGCRSNNPMVWDTVNWELSTASFTLASMVQDYSSAANQSVEESEKEVAELLLKALKYCDLETETARLPVYQYRAAKIHYRLASLYHSIYRHDTENENKKKHTLQLCYHHYDKACHLFLHLEHPSEFLRVILENVALNEFIAANSNKREKKRKLYQDSIKLFSQSAPILALLSSKITQDVVKAPTLGDGSEKNQSVKEQEKEAEGCKKENLDIERKKERDLDKEEEVQTIKLLSLFEQRLQFILLSLTKLCRNNSQSRISCMAPLYKNIYSLTLKRSENDLVPHLLRIVKKLLALKS</sequence>
<evidence type="ECO:0000256" key="1">
    <source>
        <dbReference type="SAM" id="MobiDB-lite"/>
    </source>
</evidence>
<reference evidence="4" key="1">
    <citation type="submission" date="2021-12" db="EMBL/GenBank/DDBJ databases">
        <authorList>
            <person name="King R."/>
        </authorList>
    </citation>
    <scope>NUCLEOTIDE SEQUENCE</scope>
</reference>
<dbReference type="PANTHER" id="PTHR15000:SF1">
    <property type="entry name" value="ERYTHROID DIFFERENTIATION-RELATED FACTOR 1"/>
    <property type="match status" value="1"/>
</dbReference>
<evidence type="ECO:0000259" key="2">
    <source>
        <dbReference type="Pfam" id="PF23723"/>
    </source>
</evidence>
<accession>A0A9P0F1P3</accession>